<dbReference type="InterPro" id="IPR004088">
    <property type="entry name" value="KH_dom_type_1"/>
</dbReference>
<dbReference type="EC" id="2.7.7.8" evidence="5"/>
<gene>
    <name evidence="5" type="primary">pnp</name>
    <name evidence="7" type="ORF">A2928_02940</name>
</gene>
<comment type="cofactor">
    <cofactor evidence="5">
        <name>Mg(2+)</name>
        <dbReference type="ChEBI" id="CHEBI:18420"/>
    </cofactor>
</comment>
<dbReference type="SUPFAM" id="SSF50249">
    <property type="entry name" value="Nucleic acid-binding proteins"/>
    <property type="match status" value="1"/>
</dbReference>
<dbReference type="SUPFAM" id="SSF55666">
    <property type="entry name" value="Ribonuclease PH domain 2-like"/>
    <property type="match status" value="2"/>
</dbReference>
<dbReference type="AlphaFoldDB" id="A0A1G2NC59"/>
<evidence type="ECO:0000256" key="2">
    <source>
        <dbReference type="ARBA" id="ARBA00022679"/>
    </source>
</evidence>
<dbReference type="CDD" id="cd02393">
    <property type="entry name" value="KH-I_PNPase"/>
    <property type="match status" value="1"/>
</dbReference>
<keyword evidence="4 5" id="KW-0694">RNA-binding</keyword>
<dbReference type="PIRSF" id="PIRSF005499">
    <property type="entry name" value="PNPase"/>
    <property type="match status" value="1"/>
</dbReference>
<evidence type="ECO:0000256" key="3">
    <source>
        <dbReference type="ARBA" id="ARBA00022695"/>
    </source>
</evidence>
<dbReference type="PANTHER" id="PTHR11252">
    <property type="entry name" value="POLYRIBONUCLEOTIDE NUCLEOTIDYLTRANSFERASE"/>
    <property type="match status" value="1"/>
</dbReference>
<dbReference type="InterPro" id="IPR012162">
    <property type="entry name" value="PNPase"/>
</dbReference>
<comment type="catalytic activity">
    <reaction evidence="5">
        <text>RNA(n+1) + phosphate = RNA(n) + a ribonucleoside 5'-diphosphate</text>
        <dbReference type="Rhea" id="RHEA:22096"/>
        <dbReference type="Rhea" id="RHEA-COMP:14527"/>
        <dbReference type="Rhea" id="RHEA-COMP:17342"/>
        <dbReference type="ChEBI" id="CHEBI:43474"/>
        <dbReference type="ChEBI" id="CHEBI:57930"/>
        <dbReference type="ChEBI" id="CHEBI:140395"/>
        <dbReference type="EC" id="2.7.7.8"/>
    </reaction>
</comment>
<dbReference type="Pfam" id="PF00013">
    <property type="entry name" value="KH_1"/>
    <property type="match status" value="1"/>
</dbReference>
<dbReference type="PROSITE" id="PS50126">
    <property type="entry name" value="S1"/>
    <property type="match status" value="1"/>
</dbReference>
<dbReference type="InterPro" id="IPR036345">
    <property type="entry name" value="ExoRNase_PH_dom2_sf"/>
</dbReference>
<dbReference type="Pfam" id="PF03725">
    <property type="entry name" value="RNase_PH_C"/>
    <property type="match status" value="1"/>
</dbReference>
<dbReference type="InterPro" id="IPR004087">
    <property type="entry name" value="KH_dom"/>
</dbReference>
<dbReference type="FunFam" id="3.30.230.70:FF:000001">
    <property type="entry name" value="Polyribonucleotide nucleotidyltransferase"/>
    <property type="match status" value="1"/>
</dbReference>
<dbReference type="GO" id="GO:0004654">
    <property type="term" value="F:polyribonucleotide nucleotidyltransferase activity"/>
    <property type="evidence" value="ECO:0007669"/>
    <property type="project" value="UniProtKB-UniRule"/>
</dbReference>
<dbReference type="PROSITE" id="PS50084">
    <property type="entry name" value="KH_TYPE_1"/>
    <property type="match status" value="1"/>
</dbReference>
<dbReference type="SUPFAM" id="SSF54791">
    <property type="entry name" value="Eukaryotic type KH-domain (KH-domain type I)"/>
    <property type="match status" value="1"/>
</dbReference>
<feature type="domain" description="S1 motif" evidence="6">
    <location>
        <begin position="624"/>
        <end position="692"/>
    </location>
</feature>
<evidence type="ECO:0000256" key="4">
    <source>
        <dbReference type="ARBA" id="ARBA00022884"/>
    </source>
</evidence>
<dbReference type="SMART" id="SM00316">
    <property type="entry name" value="S1"/>
    <property type="match status" value="1"/>
</dbReference>
<keyword evidence="3 5" id="KW-0548">Nucleotidyltransferase</keyword>
<dbReference type="GO" id="GO:0000287">
    <property type="term" value="F:magnesium ion binding"/>
    <property type="evidence" value="ECO:0007669"/>
    <property type="project" value="UniProtKB-UniRule"/>
</dbReference>
<feature type="binding site" evidence="5">
    <location>
        <position position="488"/>
    </location>
    <ligand>
        <name>Mg(2+)</name>
        <dbReference type="ChEBI" id="CHEBI:18420"/>
    </ligand>
</feature>
<dbReference type="GO" id="GO:0006402">
    <property type="term" value="P:mRNA catabolic process"/>
    <property type="evidence" value="ECO:0007669"/>
    <property type="project" value="UniProtKB-UniRule"/>
</dbReference>
<protein>
    <recommendedName>
        <fullName evidence="5">Polyribonucleotide nucleotidyltransferase</fullName>
        <ecNumber evidence="5">2.7.7.8</ecNumber>
    </recommendedName>
    <alternativeName>
        <fullName evidence="5">Polynucleotide phosphorylase</fullName>
        <shortName evidence="5">PNPase</shortName>
    </alternativeName>
</protein>
<evidence type="ECO:0000259" key="6">
    <source>
        <dbReference type="PROSITE" id="PS50126"/>
    </source>
</evidence>
<feature type="binding site" evidence="5">
    <location>
        <position position="494"/>
    </location>
    <ligand>
        <name>Mg(2+)</name>
        <dbReference type="ChEBI" id="CHEBI:18420"/>
    </ligand>
</feature>
<dbReference type="InterPro" id="IPR012340">
    <property type="entry name" value="NA-bd_OB-fold"/>
</dbReference>
<dbReference type="NCBIfam" id="TIGR03591">
    <property type="entry name" value="polynuc_phos"/>
    <property type="match status" value="1"/>
</dbReference>
<dbReference type="InterPro" id="IPR001247">
    <property type="entry name" value="ExoRNase_PH_dom1"/>
</dbReference>
<proteinExistence type="inferred from homology"/>
<comment type="function">
    <text evidence="5">Involved in mRNA degradation. Catalyzes the phosphorolysis of single-stranded polyribonucleotides processively in the 3'- to 5'-direction.</text>
</comment>
<dbReference type="Proteomes" id="UP000176221">
    <property type="component" value="Unassembled WGS sequence"/>
</dbReference>
<dbReference type="InterPro" id="IPR027408">
    <property type="entry name" value="PNPase/RNase_PH_dom_sf"/>
</dbReference>
<evidence type="ECO:0000313" key="8">
    <source>
        <dbReference type="Proteomes" id="UP000176221"/>
    </source>
</evidence>
<comment type="caution">
    <text evidence="7">The sequence shown here is derived from an EMBL/GenBank/DDBJ whole genome shotgun (WGS) entry which is preliminary data.</text>
</comment>
<reference evidence="7 8" key="1">
    <citation type="journal article" date="2016" name="Nat. Commun.">
        <title>Thousands of microbial genomes shed light on interconnected biogeochemical processes in an aquifer system.</title>
        <authorList>
            <person name="Anantharaman K."/>
            <person name="Brown C.T."/>
            <person name="Hug L.A."/>
            <person name="Sharon I."/>
            <person name="Castelle C.J."/>
            <person name="Probst A.J."/>
            <person name="Thomas B.C."/>
            <person name="Singh A."/>
            <person name="Wilkins M.J."/>
            <person name="Karaoz U."/>
            <person name="Brodie E.L."/>
            <person name="Williams K.H."/>
            <person name="Hubbard S.S."/>
            <person name="Banfield J.F."/>
        </authorList>
    </citation>
    <scope>NUCLEOTIDE SEQUENCE [LARGE SCALE GENOMIC DNA]</scope>
</reference>
<dbReference type="InterPro" id="IPR003029">
    <property type="entry name" value="S1_domain"/>
</dbReference>
<keyword evidence="5" id="KW-0460">Magnesium</keyword>
<dbReference type="FunFam" id="3.30.1370.10:FF:000001">
    <property type="entry name" value="Polyribonucleotide nucleotidyltransferase"/>
    <property type="match status" value="1"/>
</dbReference>
<comment type="similarity">
    <text evidence="1 5">Belongs to the polyribonucleotide nucleotidyltransferase family.</text>
</comment>
<dbReference type="Gene3D" id="3.30.1370.10">
    <property type="entry name" value="K Homology domain, type 1"/>
    <property type="match status" value="1"/>
</dbReference>
<dbReference type="GO" id="GO:0005829">
    <property type="term" value="C:cytosol"/>
    <property type="evidence" value="ECO:0007669"/>
    <property type="project" value="TreeGrafter"/>
</dbReference>
<dbReference type="STRING" id="1802319.A2928_02940"/>
<accession>A0A1G2NC59</accession>
<evidence type="ECO:0000256" key="1">
    <source>
        <dbReference type="ARBA" id="ARBA00007404"/>
    </source>
</evidence>
<dbReference type="CDD" id="cd11364">
    <property type="entry name" value="RNase_PH_PNPase_2"/>
    <property type="match status" value="1"/>
</dbReference>
<dbReference type="HAMAP" id="MF_01595">
    <property type="entry name" value="PNPase"/>
    <property type="match status" value="1"/>
</dbReference>
<dbReference type="Pfam" id="PF01138">
    <property type="entry name" value="RNase_PH"/>
    <property type="match status" value="2"/>
</dbReference>
<dbReference type="SMART" id="SM00322">
    <property type="entry name" value="KH"/>
    <property type="match status" value="1"/>
</dbReference>
<keyword evidence="5" id="KW-0963">Cytoplasm</keyword>
<keyword evidence="5" id="KW-0479">Metal-binding</keyword>
<dbReference type="Gene3D" id="3.30.230.70">
    <property type="entry name" value="GHMP Kinase, N-terminal domain"/>
    <property type="match status" value="2"/>
</dbReference>
<keyword evidence="2 5" id="KW-0808">Transferase</keyword>
<dbReference type="Gene3D" id="2.40.50.140">
    <property type="entry name" value="Nucleic acid-binding proteins"/>
    <property type="match status" value="1"/>
</dbReference>
<dbReference type="InterPro" id="IPR015847">
    <property type="entry name" value="ExoRNase_PH_dom2"/>
</dbReference>
<evidence type="ECO:0000256" key="5">
    <source>
        <dbReference type="HAMAP-Rule" id="MF_01595"/>
    </source>
</evidence>
<dbReference type="NCBIfam" id="NF008805">
    <property type="entry name" value="PRK11824.1"/>
    <property type="match status" value="1"/>
</dbReference>
<dbReference type="InterPro" id="IPR020568">
    <property type="entry name" value="Ribosomal_Su5_D2-typ_SF"/>
</dbReference>
<dbReference type="EMBL" id="MHRX01000027">
    <property type="protein sequence ID" value="OHA33677.1"/>
    <property type="molecule type" value="Genomic_DNA"/>
</dbReference>
<dbReference type="Pfam" id="PF00575">
    <property type="entry name" value="S1"/>
    <property type="match status" value="1"/>
</dbReference>
<evidence type="ECO:0000313" key="7">
    <source>
        <dbReference type="EMBL" id="OHA33677.1"/>
    </source>
</evidence>
<name>A0A1G2NC59_9BACT</name>
<comment type="subcellular location">
    <subcellularLocation>
        <location evidence="5">Cytoplasm</location>
    </subcellularLocation>
</comment>
<dbReference type="PANTHER" id="PTHR11252:SF0">
    <property type="entry name" value="POLYRIBONUCLEOTIDE NUCLEOTIDYLTRANSFERASE 1, MITOCHONDRIAL"/>
    <property type="match status" value="1"/>
</dbReference>
<dbReference type="GO" id="GO:0000175">
    <property type="term" value="F:3'-5'-RNA exonuclease activity"/>
    <property type="evidence" value="ECO:0007669"/>
    <property type="project" value="TreeGrafter"/>
</dbReference>
<dbReference type="InterPro" id="IPR036612">
    <property type="entry name" value="KH_dom_type_1_sf"/>
</dbReference>
<dbReference type="SUPFAM" id="SSF54211">
    <property type="entry name" value="Ribosomal protein S5 domain 2-like"/>
    <property type="match status" value="2"/>
</dbReference>
<organism evidence="7 8">
    <name type="scientific">Candidatus Taylorbacteria bacterium RIFCSPLOWO2_01_FULL_45_15b</name>
    <dbReference type="NCBI Taxonomy" id="1802319"/>
    <lineage>
        <taxon>Bacteria</taxon>
        <taxon>Candidatus Tayloriibacteriota</taxon>
    </lineage>
</organism>
<sequence>MKVKEFHTDIGGKKLTARFTDLAQQANGSVLITYGNTIVLATAVMGKTAKEGGDFFPLSVEYEEKFYASGQILGSRFVRREGRPSDEAILSGRIVDRTIRPLFDQHIRHEVQVILTILSIEEDDPDVLAVLGASLALGTSDIPWNGPVSAVRIGKIKDTEHFVMNPTYSWRQNAEAEFELVACGKDGKINMIELGARESSESVVIEALHAASLEIDRLQTFQKDIISEIGKKKKNMPAIPTPLKVQKLFEEKIKSRLAESCFNGAGRENEYALKDEWRIIAESELSEDETKFADGYFDSAVNDLLHKEAIENSRRPDGRGFDDIRELFAQAGGISPMLHGSGIFYRGATHILSALTLGGPGDSQVIEGMEVEAKKRFMHHYNFPPFSTGETGRVGGTNRRMIGHGALAEKAIIPVLPPKEIFPYTIRIVSEALSSNGSTSMASVCASSLALMDAGVPISRPVAGIASGLLMKNEREYKVLTDIQGPEDHHGDMDFKVAGTSEGITAIQMDVKVDGIPIAILAEALEKARSARLKILDVVTAAIPTPRSDISPKAPKILTLKVKVEEIGKIIGPGGKTINTIKEKTLVEEIEIEDDGTIFITGKNGTAEKARDIIQDMTREYKPGEKFTGEVVKLAEFGAFVRIGHGVDGLVHISEIAPFRIDKVAKYVKEGDRVPVIIKEIDEKGRISLSIKKADPNYIKNIDGASNTELK</sequence>
<dbReference type="GO" id="GO:0003723">
    <property type="term" value="F:RNA binding"/>
    <property type="evidence" value="ECO:0007669"/>
    <property type="project" value="UniProtKB-UniRule"/>
</dbReference>